<accession>A0A7S1FLH0</accession>
<dbReference type="InterPro" id="IPR015424">
    <property type="entry name" value="PyrdxlP-dep_Trfase"/>
</dbReference>
<evidence type="ECO:0000256" key="5">
    <source>
        <dbReference type="ARBA" id="ARBA00022898"/>
    </source>
</evidence>
<dbReference type="InterPro" id="IPR015421">
    <property type="entry name" value="PyrdxlP-dep_Trfase_major"/>
</dbReference>
<comment type="similarity">
    <text evidence="2">Belongs to the class-V pyridoxal-phosphate-dependent aminotransferase family. Csd subfamily.</text>
</comment>
<gene>
    <name evidence="10" type="ORF">CHYS00102_LOCUS2883</name>
</gene>
<evidence type="ECO:0000256" key="2">
    <source>
        <dbReference type="ARBA" id="ARBA00010447"/>
    </source>
</evidence>
<dbReference type="PANTHER" id="PTHR43586">
    <property type="entry name" value="CYSTEINE DESULFURASE"/>
    <property type="match status" value="1"/>
</dbReference>
<protein>
    <recommendedName>
        <fullName evidence="3">cysteine desulfurase</fullName>
        <ecNumber evidence="3">2.8.1.7</ecNumber>
    </recommendedName>
</protein>
<name>A0A7S1FLH0_9STRA</name>
<dbReference type="InterPro" id="IPR010970">
    <property type="entry name" value="Cys_dSase_SufS"/>
</dbReference>
<feature type="domain" description="Aminotransferase class V" evidence="9">
    <location>
        <begin position="104"/>
        <end position="487"/>
    </location>
</feature>
<dbReference type="SUPFAM" id="SSF53383">
    <property type="entry name" value="PLP-dependent transferases"/>
    <property type="match status" value="1"/>
</dbReference>
<dbReference type="NCBIfam" id="TIGR01979">
    <property type="entry name" value="sufS"/>
    <property type="match status" value="1"/>
</dbReference>
<evidence type="ECO:0000256" key="8">
    <source>
        <dbReference type="SAM" id="SignalP"/>
    </source>
</evidence>
<evidence type="ECO:0000256" key="6">
    <source>
        <dbReference type="ARBA" id="ARBA00050776"/>
    </source>
</evidence>
<keyword evidence="4" id="KW-0808">Transferase</keyword>
<dbReference type="PROSITE" id="PS00595">
    <property type="entry name" value="AA_TRANSFER_CLASS_5"/>
    <property type="match status" value="1"/>
</dbReference>
<dbReference type="Gene3D" id="3.90.1150.10">
    <property type="entry name" value="Aspartate Aminotransferase, domain 1"/>
    <property type="match status" value="1"/>
</dbReference>
<dbReference type="InterPro" id="IPR000192">
    <property type="entry name" value="Aminotrans_V_dom"/>
</dbReference>
<organism evidence="10">
    <name type="scientific">Corethron hystrix</name>
    <dbReference type="NCBI Taxonomy" id="216773"/>
    <lineage>
        <taxon>Eukaryota</taxon>
        <taxon>Sar</taxon>
        <taxon>Stramenopiles</taxon>
        <taxon>Ochrophyta</taxon>
        <taxon>Bacillariophyta</taxon>
        <taxon>Coscinodiscophyceae</taxon>
        <taxon>Corethrophycidae</taxon>
        <taxon>Corethrales</taxon>
        <taxon>Corethraceae</taxon>
        <taxon>Corethron</taxon>
    </lineage>
</organism>
<dbReference type="Gene3D" id="3.40.640.10">
    <property type="entry name" value="Type I PLP-dependent aspartate aminotransferase-like (Major domain)"/>
    <property type="match status" value="1"/>
</dbReference>
<evidence type="ECO:0000256" key="3">
    <source>
        <dbReference type="ARBA" id="ARBA00012239"/>
    </source>
</evidence>
<comment type="catalytic activity">
    <reaction evidence="6">
        <text>(sulfur carrier)-H + L-cysteine = (sulfur carrier)-SH + L-alanine</text>
        <dbReference type="Rhea" id="RHEA:43892"/>
        <dbReference type="Rhea" id="RHEA-COMP:14737"/>
        <dbReference type="Rhea" id="RHEA-COMP:14739"/>
        <dbReference type="ChEBI" id="CHEBI:29917"/>
        <dbReference type="ChEBI" id="CHEBI:35235"/>
        <dbReference type="ChEBI" id="CHEBI:57972"/>
        <dbReference type="ChEBI" id="CHEBI:64428"/>
        <dbReference type="EC" id="2.8.1.7"/>
    </reaction>
</comment>
<dbReference type="InterPro" id="IPR015422">
    <property type="entry name" value="PyrdxlP-dep_Trfase_small"/>
</dbReference>
<evidence type="ECO:0000256" key="1">
    <source>
        <dbReference type="ARBA" id="ARBA00001933"/>
    </source>
</evidence>
<evidence type="ECO:0000313" key="10">
    <source>
        <dbReference type="EMBL" id="CAD8875707.1"/>
    </source>
</evidence>
<dbReference type="CDD" id="cd06453">
    <property type="entry name" value="SufS_like"/>
    <property type="match status" value="1"/>
</dbReference>
<feature type="signal peptide" evidence="8">
    <location>
        <begin position="1"/>
        <end position="20"/>
    </location>
</feature>
<sequence length="523" mass="56385">MSWVLIAVATVAVLLPFASSWTLPSTHRFLASPSLSRPHLRRPCPGVVPLRSTAESSPAAGVSTDDDGAPWWKSFTLEHAWVAEQTRPQFPILSRTVGDDKPLIYLDSAATSQKPSEVVDALRRYYDTMNSNVHRGAHFLSQAATTAYEDSRDAVAELIGAARREEVVFTSGATQGLNLLARSLGDGFLVPEDGAGPSEVVVTAMEHHSNIVPWQMLAERLGPERLVVKYAGLNADRTGLDADHLRSLVTPRTKVVSFVHVSNALGCINPVDEIVSHVRSNAHPDCAIVLDACQSVPHMAVDVGALGVDFLVGSAHKFCGPTGIGFLWGKYTRLEALPPYQGGGEMIDTVTLGGSTYAPPPARFEAGTPPIAQAVGMGAAARYVQRVGMENIHAYEKELGQYLVRRMNEVPGVTAFGPPPGEPRAALVSFATEGVHASDLSTFLDMEGVAVRAGHHCCQPLHTELGVSHSARASLYFYNTKRDVDVFIEKLEQTMDFFANMGESGTDDDFGDMDGLFSFDDFP</sequence>
<dbReference type="GO" id="GO:0031071">
    <property type="term" value="F:cysteine desulfurase activity"/>
    <property type="evidence" value="ECO:0007669"/>
    <property type="project" value="UniProtKB-EC"/>
</dbReference>
<keyword evidence="5" id="KW-0663">Pyridoxal phosphate</keyword>
<keyword evidence="8" id="KW-0732">Signal</keyword>
<dbReference type="PANTHER" id="PTHR43586:SF8">
    <property type="entry name" value="CYSTEINE DESULFURASE 1, CHLOROPLASTIC"/>
    <property type="match status" value="1"/>
</dbReference>
<proteinExistence type="inferred from homology"/>
<evidence type="ECO:0000259" key="9">
    <source>
        <dbReference type="Pfam" id="PF00266"/>
    </source>
</evidence>
<reference evidence="10" key="1">
    <citation type="submission" date="2021-01" db="EMBL/GenBank/DDBJ databases">
        <authorList>
            <person name="Corre E."/>
            <person name="Pelletier E."/>
            <person name="Niang G."/>
            <person name="Scheremetjew M."/>
            <person name="Finn R."/>
            <person name="Kale V."/>
            <person name="Holt S."/>
            <person name="Cochrane G."/>
            <person name="Meng A."/>
            <person name="Brown T."/>
            <person name="Cohen L."/>
        </authorList>
    </citation>
    <scope>NUCLEOTIDE SEQUENCE</scope>
    <source>
        <strain evidence="10">308</strain>
    </source>
</reference>
<evidence type="ECO:0000256" key="4">
    <source>
        <dbReference type="ARBA" id="ARBA00022679"/>
    </source>
</evidence>
<dbReference type="AlphaFoldDB" id="A0A7S1FLH0"/>
<feature type="chain" id="PRO_5030722715" description="cysteine desulfurase" evidence="8">
    <location>
        <begin position="21"/>
        <end position="523"/>
    </location>
</feature>
<dbReference type="GO" id="GO:0030170">
    <property type="term" value="F:pyridoxal phosphate binding"/>
    <property type="evidence" value="ECO:0007669"/>
    <property type="project" value="InterPro"/>
</dbReference>
<dbReference type="EC" id="2.8.1.7" evidence="3"/>
<evidence type="ECO:0000256" key="7">
    <source>
        <dbReference type="RuleBase" id="RU004504"/>
    </source>
</evidence>
<dbReference type="InterPro" id="IPR020578">
    <property type="entry name" value="Aminotrans_V_PyrdxlP_BS"/>
</dbReference>
<dbReference type="EMBL" id="HBFR01004114">
    <property type="protein sequence ID" value="CAD8875707.1"/>
    <property type="molecule type" value="Transcribed_RNA"/>
</dbReference>
<dbReference type="Pfam" id="PF00266">
    <property type="entry name" value="Aminotran_5"/>
    <property type="match status" value="1"/>
</dbReference>
<comment type="cofactor">
    <cofactor evidence="1 7">
        <name>pyridoxal 5'-phosphate</name>
        <dbReference type="ChEBI" id="CHEBI:597326"/>
    </cofactor>
</comment>
<dbReference type="GO" id="GO:0006534">
    <property type="term" value="P:cysteine metabolic process"/>
    <property type="evidence" value="ECO:0007669"/>
    <property type="project" value="InterPro"/>
</dbReference>